<feature type="domain" description="CP-type G" evidence="7">
    <location>
        <begin position="231"/>
        <end position="392"/>
    </location>
</feature>
<dbReference type="Pfam" id="PF08153">
    <property type="entry name" value="NGP1NT"/>
    <property type="match status" value="1"/>
</dbReference>
<dbReference type="Pfam" id="PF01926">
    <property type="entry name" value="MMR_HSR1"/>
    <property type="match status" value="1"/>
</dbReference>
<dbReference type="InterPro" id="IPR012971">
    <property type="entry name" value="NOG2_N_dom"/>
</dbReference>
<evidence type="ECO:0000259" key="7">
    <source>
        <dbReference type="PROSITE" id="PS51721"/>
    </source>
</evidence>
<dbReference type="PRINTS" id="PR00326">
    <property type="entry name" value="GTP1OBG"/>
</dbReference>
<dbReference type="EMBL" id="HBGL01015628">
    <property type="protein sequence ID" value="CAD9309114.1"/>
    <property type="molecule type" value="Transcribed_RNA"/>
</dbReference>
<dbReference type="InterPro" id="IPR027417">
    <property type="entry name" value="P-loop_NTPase"/>
</dbReference>
<dbReference type="InterPro" id="IPR024929">
    <property type="entry name" value="GNL2_CP_dom"/>
</dbReference>
<dbReference type="FunFam" id="3.40.50.300:FF:000559">
    <property type="entry name" value="Nuclear/nucleolar GTPase 2"/>
    <property type="match status" value="1"/>
</dbReference>
<evidence type="ECO:0000256" key="5">
    <source>
        <dbReference type="RuleBase" id="RU364023"/>
    </source>
</evidence>
<sequence>MGKYKGREILNKSGAPTNPHRASSGGAGTGHHRSAATIRRLQMYTKGGLIRNKDGKVIGGAFQSKELPVARIAPDRRWFGNARTVSQTQLSEFRDALAKSSRDPYSVLTKVSKVPFGLLTEKSDGKAAKASLLAATPYESIIGKKGPKRKRLQLSVSSIESLATKATADSSTFEAAAEAAGPAARRSVASSASSTQALKAAANQATSAGYGFDRDKKSDDLFAKGQSKRIWTELYKVIDSSDVLIQVLDARDPMGTRSYRIEKQLRENHRTKHMILLLNKADLVPTWATKRWIKILSREYPTIAFHSSLTKPFGRESLTKVLQQFAALHKHRPQISVGFIGYPNVGKSSVINTLRRKNVCNVAPVPGETRVWQYITLFKRVYLIDCPGVVTPTGDFDDDVAVLRGVVRVEKLRDPLMHLPALMDRVDHAVLAEMYGLPPRATKDADTFAEAYARRMGRLIKGGEANVGAAARMILTDFQRGKIPYFVRPPFEDDEEAAASAKREQEAKRAAEEQAEFQRQFPGAKLVNADDALPSVVDARNRIDTDRVEQRRRSRRIRALNSQAATTRAAGAKASNGAKEELLTTLLVDDASGDEDEAQLRATF</sequence>
<evidence type="ECO:0000256" key="3">
    <source>
        <dbReference type="ARBA" id="ARBA00023134"/>
    </source>
</evidence>
<dbReference type="SUPFAM" id="SSF52540">
    <property type="entry name" value="P-loop containing nucleoside triphosphate hydrolases"/>
    <property type="match status" value="1"/>
</dbReference>
<comment type="subcellular location">
    <subcellularLocation>
        <location evidence="1 5">Nucleus</location>
        <location evidence="1 5">Nucleolus</location>
    </subcellularLocation>
</comment>
<dbReference type="GO" id="GO:0005730">
    <property type="term" value="C:nucleolus"/>
    <property type="evidence" value="ECO:0007669"/>
    <property type="project" value="UniProtKB-SubCell"/>
</dbReference>
<evidence type="ECO:0000313" key="8">
    <source>
        <dbReference type="EMBL" id="CAD9309114.1"/>
    </source>
</evidence>
<keyword evidence="4 5" id="KW-0539">Nucleus</keyword>
<gene>
    <name evidence="8" type="ORF">SSP0437_LOCUS12251</name>
</gene>
<proteinExistence type="inferred from homology"/>
<dbReference type="CDD" id="cd01858">
    <property type="entry name" value="NGP_1"/>
    <property type="match status" value="1"/>
</dbReference>
<dbReference type="PANTHER" id="PTHR11089:SF9">
    <property type="entry name" value="NUCLEOLAR GTP-BINDING PROTEIN 2"/>
    <property type="match status" value="1"/>
</dbReference>
<dbReference type="GO" id="GO:0005525">
    <property type="term" value="F:GTP binding"/>
    <property type="evidence" value="ECO:0007669"/>
    <property type="project" value="UniProtKB-KW"/>
</dbReference>
<feature type="compositionally biased region" description="Basic and acidic residues" evidence="6">
    <location>
        <begin position="1"/>
        <end position="10"/>
    </location>
</feature>
<feature type="compositionally biased region" description="Basic and acidic residues" evidence="6">
    <location>
        <begin position="501"/>
        <end position="512"/>
    </location>
</feature>
<accession>A0A7S1VU21</accession>
<keyword evidence="2 5" id="KW-0547">Nucleotide-binding</keyword>
<evidence type="ECO:0000256" key="1">
    <source>
        <dbReference type="ARBA" id="ARBA00004604"/>
    </source>
</evidence>
<reference evidence="8" key="1">
    <citation type="submission" date="2021-01" db="EMBL/GenBank/DDBJ databases">
        <authorList>
            <person name="Corre E."/>
            <person name="Pelletier E."/>
            <person name="Niang G."/>
            <person name="Scheremetjew M."/>
            <person name="Finn R."/>
            <person name="Kale V."/>
            <person name="Holt S."/>
            <person name="Cochrane G."/>
            <person name="Meng A."/>
            <person name="Brown T."/>
            <person name="Cohen L."/>
        </authorList>
    </citation>
    <scope>NUCLEOTIDE SEQUENCE</scope>
    <source>
        <strain evidence="8">ATCC 50979</strain>
    </source>
</reference>
<keyword evidence="3 5" id="KW-0342">GTP-binding</keyword>
<name>A0A7S1VU21_9EUKA</name>
<dbReference type="PANTHER" id="PTHR11089">
    <property type="entry name" value="GTP-BINDING PROTEIN-RELATED"/>
    <property type="match status" value="1"/>
</dbReference>
<comment type="similarity">
    <text evidence="5">Belongs to the TRAFAC class YlqF/YawG GTPase family. NOG2 subfamily.</text>
</comment>
<dbReference type="Gene3D" id="3.40.50.300">
    <property type="entry name" value="P-loop containing nucleotide triphosphate hydrolases"/>
    <property type="match status" value="1"/>
</dbReference>
<comment type="function">
    <text evidence="5">GTPase that associates with pre-60S ribosomal subunits in the nucleolus and is required for their nuclear export and maturation.</text>
</comment>
<dbReference type="PROSITE" id="PS51721">
    <property type="entry name" value="G_CP"/>
    <property type="match status" value="1"/>
</dbReference>
<dbReference type="InterPro" id="IPR050755">
    <property type="entry name" value="TRAFAC_YlqF/YawG_RiboMat"/>
</dbReference>
<feature type="region of interest" description="Disordered" evidence="6">
    <location>
        <begin position="1"/>
        <end position="33"/>
    </location>
</feature>
<evidence type="ECO:0000256" key="4">
    <source>
        <dbReference type="ARBA" id="ARBA00023242"/>
    </source>
</evidence>
<evidence type="ECO:0000256" key="2">
    <source>
        <dbReference type="ARBA" id="ARBA00022741"/>
    </source>
</evidence>
<dbReference type="Gene3D" id="1.10.1580.10">
    <property type="match status" value="1"/>
</dbReference>
<protein>
    <recommendedName>
        <fullName evidence="5">Nucleolar GTP-binding protein 2</fullName>
    </recommendedName>
</protein>
<evidence type="ECO:0000256" key="6">
    <source>
        <dbReference type="SAM" id="MobiDB-lite"/>
    </source>
</evidence>
<feature type="region of interest" description="Disordered" evidence="6">
    <location>
        <begin position="494"/>
        <end position="517"/>
    </location>
</feature>
<dbReference type="InterPro" id="IPR006073">
    <property type="entry name" value="GTP-bd"/>
</dbReference>
<dbReference type="AlphaFoldDB" id="A0A7S1VU21"/>
<organism evidence="8">
    <name type="scientific">Sexangularia sp. CB-2014</name>
    <dbReference type="NCBI Taxonomy" id="1486929"/>
    <lineage>
        <taxon>Eukaryota</taxon>
        <taxon>Amoebozoa</taxon>
        <taxon>Tubulinea</taxon>
        <taxon>Elardia</taxon>
        <taxon>Arcellinida</taxon>
        <taxon>Arcellinida incertae sedis</taxon>
        <taxon>Sexangularia</taxon>
    </lineage>
</organism>
<dbReference type="InterPro" id="IPR030378">
    <property type="entry name" value="G_CP_dom"/>
</dbReference>
<dbReference type="InterPro" id="IPR023179">
    <property type="entry name" value="GTP-bd_ortho_bundle_sf"/>
</dbReference>